<evidence type="ECO:0000256" key="5">
    <source>
        <dbReference type="ARBA" id="ARBA00022989"/>
    </source>
</evidence>
<evidence type="ECO:0000256" key="3">
    <source>
        <dbReference type="ARBA" id="ARBA00022448"/>
    </source>
</evidence>
<proteinExistence type="inferred from homology"/>
<keyword evidence="9" id="KW-1185">Reference proteome</keyword>
<reference evidence="10" key="2">
    <citation type="submission" date="2015-08" db="UniProtKB">
        <authorList>
            <consortium name="WormBaseParasite"/>
        </authorList>
    </citation>
    <scope>IDENTIFICATION</scope>
</reference>
<organism evidence="9 10">
    <name type="scientific">Strongyloides venezuelensis</name>
    <name type="common">Threadworm</name>
    <dbReference type="NCBI Taxonomy" id="75913"/>
    <lineage>
        <taxon>Eukaryota</taxon>
        <taxon>Metazoa</taxon>
        <taxon>Ecdysozoa</taxon>
        <taxon>Nematoda</taxon>
        <taxon>Chromadorea</taxon>
        <taxon>Rhabditida</taxon>
        <taxon>Tylenchina</taxon>
        <taxon>Panagrolaimomorpha</taxon>
        <taxon>Strongyloidoidea</taxon>
        <taxon>Strongyloididae</taxon>
        <taxon>Strongyloides</taxon>
    </lineage>
</organism>
<feature type="transmembrane region" description="Helical" evidence="8">
    <location>
        <begin position="60"/>
        <end position="82"/>
    </location>
</feature>
<comment type="subcellular location">
    <subcellularLocation>
        <location evidence="1">Membrane</location>
        <topology evidence="1">Multi-pass membrane protein</topology>
    </subcellularLocation>
</comment>
<keyword evidence="3" id="KW-0813">Transport</keyword>
<feature type="transmembrane region" description="Helical" evidence="8">
    <location>
        <begin position="390"/>
        <end position="408"/>
    </location>
</feature>
<keyword evidence="5 8" id="KW-1133">Transmembrane helix</keyword>
<feature type="transmembrane region" description="Helical" evidence="8">
    <location>
        <begin position="149"/>
        <end position="169"/>
    </location>
</feature>
<dbReference type="GO" id="GO:0046964">
    <property type="term" value="F:3'-phosphoadenosine 5'-phosphosulfate transmembrane transporter activity"/>
    <property type="evidence" value="ECO:0007669"/>
    <property type="project" value="TreeGrafter"/>
</dbReference>
<reference evidence="9" key="1">
    <citation type="submission" date="2014-07" db="EMBL/GenBank/DDBJ databases">
        <authorList>
            <person name="Martin A.A"/>
            <person name="De Silva N."/>
        </authorList>
    </citation>
    <scope>NUCLEOTIDE SEQUENCE</scope>
</reference>
<evidence type="ECO:0000256" key="7">
    <source>
        <dbReference type="ARBA" id="ARBA00039668"/>
    </source>
</evidence>
<comment type="similarity">
    <text evidence="2">Belongs to the nucleotide-sugar transporter family. SLC35B subfamily.</text>
</comment>
<keyword evidence="4 8" id="KW-0812">Transmembrane</keyword>
<feature type="transmembrane region" description="Helical" evidence="8">
    <location>
        <begin position="313"/>
        <end position="331"/>
    </location>
</feature>
<evidence type="ECO:0000256" key="4">
    <source>
        <dbReference type="ARBA" id="ARBA00022692"/>
    </source>
</evidence>
<feature type="transmembrane region" description="Helical" evidence="8">
    <location>
        <begin position="351"/>
        <end position="370"/>
    </location>
</feature>
<dbReference type="Pfam" id="PF08449">
    <property type="entry name" value="UAA"/>
    <property type="match status" value="1"/>
</dbReference>
<evidence type="ECO:0000256" key="6">
    <source>
        <dbReference type="ARBA" id="ARBA00023136"/>
    </source>
</evidence>
<dbReference type="Proteomes" id="UP000035680">
    <property type="component" value="Unassembled WGS sequence"/>
</dbReference>
<feature type="transmembrane region" description="Helical" evidence="8">
    <location>
        <begin position="195"/>
        <end position="215"/>
    </location>
</feature>
<evidence type="ECO:0000256" key="2">
    <source>
        <dbReference type="ARBA" id="ARBA00010694"/>
    </source>
</evidence>
<protein>
    <recommendedName>
        <fullName evidence="7">Adenosine 3'-phospho 5'-phosphosulfate transporter 1</fullName>
    </recommendedName>
</protein>
<feature type="transmembrane region" description="Helical" evidence="8">
    <location>
        <begin position="283"/>
        <end position="301"/>
    </location>
</feature>
<dbReference type="PANTHER" id="PTHR10778:SF13">
    <property type="entry name" value="ADENOSINE 3'-PHOSPHO 5'-PHOSPHOSULFATE TRANSPORTER 1"/>
    <property type="match status" value="1"/>
</dbReference>
<dbReference type="GO" id="GO:0005789">
    <property type="term" value="C:endoplasmic reticulum membrane"/>
    <property type="evidence" value="ECO:0007669"/>
    <property type="project" value="TreeGrafter"/>
</dbReference>
<feature type="transmembrane region" description="Helical" evidence="8">
    <location>
        <begin position="415"/>
        <end position="435"/>
    </location>
</feature>
<name>A0A0K0FKW3_STRVS</name>
<evidence type="ECO:0000313" key="10">
    <source>
        <dbReference type="WBParaSite" id="SVE_0967700.2"/>
    </source>
</evidence>
<accession>A0A0K0FKW3</accession>
<evidence type="ECO:0000313" key="9">
    <source>
        <dbReference type="Proteomes" id="UP000035680"/>
    </source>
</evidence>
<dbReference type="STRING" id="75913.A0A0K0FKW3"/>
<evidence type="ECO:0000256" key="8">
    <source>
        <dbReference type="SAM" id="Phobius"/>
    </source>
</evidence>
<dbReference type="InterPro" id="IPR013657">
    <property type="entry name" value="SCL35B1-4/HUT1"/>
</dbReference>
<dbReference type="AlphaFoldDB" id="A0A0K0FKW3"/>
<feature type="transmembrane region" description="Helical" evidence="8">
    <location>
        <begin position="441"/>
        <end position="459"/>
    </location>
</feature>
<evidence type="ECO:0000256" key="1">
    <source>
        <dbReference type="ARBA" id="ARBA00004141"/>
    </source>
</evidence>
<dbReference type="WBParaSite" id="SVE_0967700.2">
    <property type="protein sequence ID" value="SVE_0967700.2"/>
    <property type="gene ID" value="SVE_0967700"/>
</dbReference>
<sequence length="474" mass="53847">MIQGHLLGFYYMTKMLYWNDTMDHMSTSEESLSSLTHSQISSLGEALAKGDLKYLMENLWVVRFLLILLGYSTVIVPCIILVKFVRQKFLTRPDYRGDNILWKALRIFAIGQPEYSLSVGNDSTTKSNKIELREEKEVKNEKKKFIDDCLMLSFYFLGIQSNFIIMGFMQEKIMTKGYSMIGDEGVIEKFGDAQFLVLCNRIVALFFCCAILLGIRRRQAPHVPPFYYHSYISLSNTLSSWCQYEALKFVSFPTQTVCKASKVIPTMIMGRLLRKEKYSKEDYAMAVCLAFGAAVFLLSQNNPTTTSSLTENSTTISGIILMAGYLGFDAYTLNKQKQLFDTKPKLSKYQMMLGVNLFSAVLCTVSLMEQSTLFSSIEFMISHHTVARDAFLLSLSGSIGQIFIYMTIERFGPIVFAVIMTIRQILSIVLSSLYFNHGLSVIGIIGLTIAFGSILFSTYRRYFSNEQKKKSVTK</sequence>
<dbReference type="PANTHER" id="PTHR10778">
    <property type="entry name" value="SOLUTE CARRIER FAMILY 35 MEMBER B"/>
    <property type="match status" value="1"/>
</dbReference>
<keyword evidence="6 8" id="KW-0472">Membrane</keyword>
<dbReference type="GO" id="GO:0000139">
    <property type="term" value="C:Golgi membrane"/>
    <property type="evidence" value="ECO:0007669"/>
    <property type="project" value="TreeGrafter"/>
</dbReference>